<dbReference type="Gene3D" id="3.10.50.90">
    <property type="match status" value="5"/>
</dbReference>
<dbReference type="GO" id="GO:0035591">
    <property type="term" value="F:signaling adaptor activity"/>
    <property type="evidence" value="ECO:0007669"/>
    <property type="project" value="TreeGrafter"/>
</dbReference>
<feature type="region of interest" description="Disordered" evidence="4">
    <location>
        <begin position="146"/>
        <end position="166"/>
    </location>
</feature>
<evidence type="ECO:0000256" key="2">
    <source>
        <dbReference type="ARBA" id="ARBA00022737"/>
    </source>
</evidence>
<evidence type="ECO:0000313" key="5">
    <source>
        <dbReference type="EMBL" id="ERK60244.1"/>
    </source>
</evidence>
<reference evidence="5 6" key="1">
    <citation type="submission" date="2013-08" db="EMBL/GenBank/DDBJ databases">
        <authorList>
            <person name="Weinstock G."/>
            <person name="Sodergren E."/>
            <person name="Wylie T."/>
            <person name="Fulton L."/>
            <person name="Fulton R."/>
            <person name="Fronick C."/>
            <person name="O'Laughlin M."/>
            <person name="Godfrey J."/>
            <person name="Miner T."/>
            <person name="Herter B."/>
            <person name="Appelbaum E."/>
            <person name="Cordes M."/>
            <person name="Lek S."/>
            <person name="Wollam A."/>
            <person name="Pepin K.H."/>
            <person name="Palsikar V.B."/>
            <person name="Mitreva M."/>
            <person name="Wilson R.K."/>
        </authorList>
    </citation>
    <scope>NUCLEOTIDE SEQUENCE [LARGE SCALE GENOMIC DNA]</scope>
    <source>
        <strain evidence="5 6">ATCC 700627</strain>
    </source>
</reference>
<sequence length="1299" mass="146752">MTKNNKKKIIITGACGTVVIGLSAFAGYEYGKYSNNYPHQPIHNIAQAKKINYADKISTIVVSEITEDGYATLHGDHSHFVKGLVPYNAKILESLVYKDDKYVLKDEDIQYELAQGYVIKVNDKFYYYPKKGVTQTNVVDEKTAREITAHSHHHSHSEGEKEDNYTFNPKDIVSETADGYVVRHGDHFHYIKKSDLTAQQLAQARKHGINTALASSTAGITTPTSDGYIFKGERDIIGRNSLGFIVRHGNHQHFIPYSQLRGTKWEYLLSSPSTPSHNHNTTPSVPSTEDNYTFNPKDIVSEDENGYIVKHGDHYHYIPKKNNNSNNGTQTPNKPKPNTPAQDDKKDFNGILKFPGIHSTTSDGFLLSENDKITTTSSGISVKHGNHEHFIYYYQLVNSKFENLIPNEYKEKAKDEYAKLEQEVTKKINYLAHKNNADAKEFHFVVTNEGNAIEFKGKTTLLKDIVIDNTDNTKPSDADEDKSLQEKINYLAKSLNIDPSTIKVIDTDKGKALVYPHGDHTHTILAKDIDTSKPIEDPHHNAGADTLKKLGFDDDIIHDIQHASADTDFPTHETDTEKMKEWLKTVKYLNIGQNKDPLKRKGLDLMPNIEVLGIGYTPIDDITPVYKFKKLRHLYVSKTGIKDYSFIKNIPTLEGIDFSENDVQDISFLKDYPNLKLVAAAGNNIKNIDVLKNLKNLESLNLDNNKISDISALKDLTHLKAVSLENNNITKLDALNNKSELSRLFLSNNSGLELATLKNNNLEQLTVNNCNIRDLSVVSNLPKLKNLVANDNKITTLSHLTNAKSLDSVEVNNNNIDRLDFENNTITSLEIKNNKLDNINNIHKLTSLENLDASDNEISELPTNKHNKLVNLTLSNNKITTLENVNNLTALKYLTMPNNYVSTLVLKEKNKILEYLDISHNNISKEELTIPSGKKIPKGIADNFEKVDGGDVKDNYTLSADYITNEAKKLQEEILKLKNEKKLNSKVADELKQKARIIELDITYSIDKSKNKLISLEKQLNEIRKDVKEHLANNQTSHNDDNQGSQNSHHDENEEHKFEFDVNNIIREEGDGYIVKHGDHNHFVKKSDLTAEQLEQAKKFLANKENGSTSTDKETLAKKKNYIALFYGIKETDIKVENNTLVFNYKGTVKRLVLSDITVPAMSDDIEADFEKEITALATSMNTTVEHIQVQDGQMIVNHGDHNHYYPIKSPGWRLYNQNKIPYIEIPKVKGTIDEAVVNNKITELENKAKVVLAKNPAKLRKVLAWLNNFREVSLAWHVTATDGYLQALATFEKTQLNG</sequence>
<dbReference type="EMBL" id="AWVP01000015">
    <property type="protein sequence ID" value="ERK60244.1"/>
    <property type="molecule type" value="Genomic_DNA"/>
</dbReference>
<proteinExistence type="predicted"/>
<gene>
    <name evidence="5" type="ORF">HMPREF1983_00234</name>
</gene>
<comment type="caution">
    <text evidence="5">The sequence shown here is derived from an EMBL/GenBank/DDBJ whole genome shotgun (WGS) entry which is preliminary data.</text>
</comment>
<dbReference type="PATRIC" id="fig|1321820.3.peg.230"/>
<feature type="region of interest" description="Disordered" evidence="4">
    <location>
        <begin position="273"/>
        <end position="294"/>
    </location>
</feature>
<feature type="region of interest" description="Disordered" evidence="4">
    <location>
        <begin position="316"/>
        <end position="348"/>
    </location>
</feature>
<dbReference type="InterPro" id="IPR052574">
    <property type="entry name" value="CDIRP"/>
</dbReference>
<dbReference type="InterPro" id="IPR006270">
    <property type="entry name" value="Strep_his_triad_rpt"/>
</dbReference>
<evidence type="ECO:0000256" key="3">
    <source>
        <dbReference type="SAM" id="Coils"/>
    </source>
</evidence>
<dbReference type="InterPro" id="IPR003591">
    <property type="entry name" value="Leu-rich_rpt_typical-subtyp"/>
</dbReference>
<dbReference type="InterPro" id="IPR023832">
    <property type="entry name" value="His_triad_protein"/>
</dbReference>
<dbReference type="SUPFAM" id="SSF52075">
    <property type="entry name" value="Outer arm dynein light chain 1"/>
    <property type="match status" value="1"/>
</dbReference>
<evidence type="ECO:0000256" key="1">
    <source>
        <dbReference type="ARBA" id="ARBA00022614"/>
    </source>
</evidence>
<evidence type="ECO:0000313" key="6">
    <source>
        <dbReference type="Proteomes" id="UP000016637"/>
    </source>
</evidence>
<name>U2QVJ6_9BACL</name>
<dbReference type="HOGENOM" id="CLU_005106_0_0_9"/>
<feature type="compositionally biased region" description="Polar residues" evidence="4">
    <location>
        <begin position="1034"/>
        <end position="1047"/>
    </location>
</feature>
<protein>
    <submittedName>
        <fullName evidence="5">Leucine Rich repeat-containing domain protein</fullName>
    </submittedName>
</protein>
<dbReference type="RefSeq" id="WP_021752558.1">
    <property type="nucleotide sequence ID" value="NZ_KI271812.1"/>
</dbReference>
<feature type="coiled-coil region" evidence="3">
    <location>
        <begin position="960"/>
        <end position="1033"/>
    </location>
</feature>
<keyword evidence="1" id="KW-0433">Leucine-rich repeat</keyword>
<feature type="region of interest" description="Disordered" evidence="4">
    <location>
        <begin position="1034"/>
        <end position="1055"/>
    </location>
</feature>
<dbReference type="SMART" id="SM00364">
    <property type="entry name" value="LRR_BAC"/>
    <property type="match status" value="4"/>
</dbReference>
<dbReference type="SUPFAM" id="SSF52058">
    <property type="entry name" value="L domain-like"/>
    <property type="match status" value="1"/>
</dbReference>
<dbReference type="Pfam" id="PF04270">
    <property type="entry name" value="Strep_his_triad"/>
    <property type="match status" value="8"/>
</dbReference>
<dbReference type="PANTHER" id="PTHR47566:SF1">
    <property type="entry name" value="PROTEIN NUD1"/>
    <property type="match status" value="1"/>
</dbReference>
<dbReference type="SMART" id="SM00365">
    <property type="entry name" value="LRR_SD22"/>
    <property type="match status" value="7"/>
</dbReference>
<keyword evidence="3" id="KW-0175">Coiled coil</keyword>
<dbReference type="eggNOG" id="COG4886">
    <property type="taxonomic scope" value="Bacteria"/>
</dbReference>
<dbReference type="Pfam" id="PF12799">
    <property type="entry name" value="LRR_4"/>
    <property type="match status" value="1"/>
</dbReference>
<evidence type="ECO:0000256" key="4">
    <source>
        <dbReference type="SAM" id="MobiDB-lite"/>
    </source>
</evidence>
<keyword evidence="2" id="KW-0677">Repeat</keyword>
<organism evidence="5 6">
    <name type="scientific">Gemella bergeri ATCC 700627</name>
    <dbReference type="NCBI Taxonomy" id="1321820"/>
    <lineage>
        <taxon>Bacteria</taxon>
        <taxon>Bacillati</taxon>
        <taxon>Bacillota</taxon>
        <taxon>Bacilli</taxon>
        <taxon>Bacillales</taxon>
        <taxon>Gemellaceae</taxon>
        <taxon>Gemella</taxon>
    </lineage>
</organism>
<dbReference type="SUPFAM" id="SSF142887">
    <property type="entry name" value="PhtA domain-like"/>
    <property type="match status" value="5"/>
</dbReference>
<dbReference type="InterPro" id="IPR032675">
    <property type="entry name" value="LRR_dom_sf"/>
</dbReference>
<accession>U2QVJ6</accession>
<dbReference type="InterPro" id="IPR001611">
    <property type="entry name" value="Leu-rich_rpt"/>
</dbReference>
<dbReference type="InterPro" id="IPR037228">
    <property type="entry name" value="PhtA_dom_sf"/>
</dbReference>
<dbReference type="PANTHER" id="PTHR47566">
    <property type="match status" value="1"/>
</dbReference>
<dbReference type="PROSITE" id="PS51450">
    <property type="entry name" value="LRR"/>
    <property type="match status" value="5"/>
</dbReference>
<dbReference type="SMART" id="SM00369">
    <property type="entry name" value="LRR_TYP"/>
    <property type="match status" value="4"/>
</dbReference>
<keyword evidence="6" id="KW-1185">Reference proteome</keyword>
<dbReference type="Gene3D" id="3.80.10.10">
    <property type="entry name" value="Ribonuclease Inhibitor"/>
    <property type="match status" value="2"/>
</dbReference>
<feature type="compositionally biased region" description="Low complexity" evidence="4">
    <location>
        <begin position="322"/>
        <end position="333"/>
    </location>
</feature>
<dbReference type="InterPro" id="IPR025875">
    <property type="entry name" value="Leu-rich_rpt_4"/>
</dbReference>
<dbReference type="NCBIfam" id="TIGR01363">
    <property type="entry name" value="strep_his_triad"/>
    <property type="match status" value="3"/>
</dbReference>
<dbReference type="Proteomes" id="UP000016637">
    <property type="component" value="Unassembled WGS sequence"/>
</dbReference>